<feature type="region of interest" description="Disordered" evidence="5">
    <location>
        <begin position="126"/>
        <end position="183"/>
    </location>
</feature>
<comment type="similarity">
    <text evidence="2 4">Belongs to the actin family.</text>
</comment>
<feature type="compositionally biased region" description="Basic and acidic residues" evidence="5">
    <location>
        <begin position="126"/>
        <end position="138"/>
    </location>
</feature>
<keyword evidence="8" id="KW-1185">Reference proteome</keyword>
<evidence type="ECO:0000256" key="5">
    <source>
        <dbReference type="SAM" id="MobiDB-lite"/>
    </source>
</evidence>
<dbReference type="CDD" id="cd13397">
    <property type="entry name" value="ASKHA_NBD_actin_Arp-T1-3"/>
    <property type="match status" value="1"/>
</dbReference>
<feature type="chain" id="PRO_5044598137" evidence="6">
    <location>
        <begin position="21"/>
        <end position="750"/>
    </location>
</feature>
<dbReference type="STRING" id="28743.ENSCVAP00000014711"/>
<dbReference type="PANTHER" id="PTHR11937">
    <property type="entry name" value="ACTIN"/>
    <property type="match status" value="1"/>
</dbReference>
<evidence type="ECO:0000256" key="3">
    <source>
        <dbReference type="ARBA" id="ARBA00023212"/>
    </source>
</evidence>
<feature type="region of interest" description="Disordered" evidence="5">
    <location>
        <begin position="230"/>
        <end position="262"/>
    </location>
</feature>
<dbReference type="FunFam" id="3.30.420.40:FF:000050">
    <property type="entry name" value="Actin, alpha skeletal muscle"/>
    <property type="match status" value="1"/>
</dbReference>
<keyword evidence="3" id="KW-0206">Cytoskeleton</keyword>
<feature type="signal peptide" evidence="6">
    <location>
        <begin position="1"/>
        <end position="20"/>
    </location>
</feature>
<feature type="compositionally biased region" description="Acidic residues" evidence="5">
    <location>
        <begin position="150"/>
        <end position="159"/>
    </location>
</feature>
<evidence type="ECO:0000313" key="7">
    <source>
        <dbReference type="Ensembl" id="ENSCVAP00000014711.1"/>
    </source>
</evidence>
<sequence>MVLICCFKFFLNHFLMLHFPQPSFDAGSSGDGPMLGGSDPLSEGVSAESTRYEEEDFSTEAETTEDGLELQEEPRNVPLLGPPSRKENLNLQDLRRFTSQQPSAPNPEREAFRLELEREKREVEKLEKSLKESSEWRNETGASGRFSETESGDDGEPTELSETRSNESLGPVVEDDDDDEEESLQCHGFYVGGSGRNLLLCDTKASSSESPVVPPVVGSESLLTSELMLQEGGFDPGGRPAGPEPASLPVDGPPPTPEEEAEPAALGVLVEGVTLDDRKNVFNPNITEHINNNNNNLSVCGNLSGRADGEEDSSTGPLLTDVQQTKPDLQPELQTGPSQRLEFDPGGPEELVFEGVRISDRGEQRTQLWAESFTEIADFKIPVILDVGSGLMKAGFSDQDQPNIKFPTITGVPKYEEIMNGTLERETYIGHDAQHMRGVLTLRHPIRNGIICNWDDMEKIWHYTFQQLCVDPEDHPVLLTEAAMNPLDNRQRMVEIMFERFGVPFAYVAMQAVLALYAAGRTTGVVFDSGEGVSHSVPVFEGYGLPHAIQRFPLAGCDVTAQLKKLLQEQGVSMRTTAEEEIVREMKERCCCVALDYEADMNPERSSCREMLYTLPDGQIITLGTERFRAPEILFKPEVIGRDHYGMHESVFKSVLRSDIDLRRSFLSNIVLSGGNTLLPGLPERLQAEVKNLLPQDMRAAVRVTSPKDRDFLVWSGGAVLANLSTFSSAWISQAEYDEHGPQIVFRKCF</sequence>
<dbReference type="Gene3D" id="3.30.420.40">
    <property type="match status" value="2"/>
</dbReference>
<name>A0A3Q2D7N0_CYPVA</name>
<dbReference type="GeneTree" id="ENSGT00940000166728"/>
<dbReference type="AlphaFoldDB" id="A0A3Q2D7N0"/>
<dbReference type="PRINTS" id="PR00190">
    <property type="entry name" value="ACTIN"/>
</dbReference>
<reference evidence="7" key="1">
    <citation type="submission" date="2025-05" db="UniProtKB">
        <authorList>
            <consortium name="Ensembl"/>
        </authorList>
    </citation>
    <scope>IDENTIFICATION</scope>
</reference>
<feature type="compositionally biased region" description="Acidic residues" evidence="5">
    <location>
        <begin position="173"/>
        <end position="183"/>
    </location>
</feature>
<dbReference type="Ensembl" id="ENSCVAT00000022612.1">
    <property type="protein sequence ID" value="ENSCVAP00000014711.1"/>
    <property type="gene ID" value="ENSCVAG00000017417.1"/>
</dbReference>
<dbReference type="PROSITE" id="PS01132">
    <property type="entry name" value="ACTINS_ACT_LIKE"/>
    <property type="match status" value="1"/>
</dbReference>
<dbReference type="Gene3D" id="3.90.640.10">
    <property type="entry name" value="Actin, Chain A, domain 4"/>
    <property type="match status" value="1"/>
</dbReference>
<dbReference type="GO" id="GO:0005856">
    <property type="term" value="C:cytoskeleton"/>
    <property type="evidence" value="ECO:0007669"/>
    <property type="project" value="UniProtKB-SubCell"/>
</dbReference>
<dbReference type="Proteomes" id="UP000265020">
    <property type="component" value="Unassembled WGS sequence"/>
</dbReference>
<feature type="region of interest" description="Disordered" evidence="5">
    <location>
        <begin position="28"/>
        <end position="87"/>
    </location>
</feature>
<protein>
    <submittedName>
        <fullName evidence="7">POTE ankyrin domain family member E-like</fullName>
    </submittedName>
</protein>
<proteinExistence type="inferred from homology"/>
<dbReference type="FunFam" id="3.90.640.10:FF:000007">
    <property type="entry name" value="Actin like 7B"/>
    <property type="match status" value="1"/>
</dbReference>
<keyword evidence="3" id="KW-0963">Cytoplasm</keyword>
<dbReference type="SMART" id="SM00268">
    <property type="entry name" value="ACTIN"/>
    <property type="match status" value="1"/>
</dbReference>
<evidence type="ECO:0000256" key="1">
    <source>
        <dbReference type="ARBA" id="ARBA00004245"/>
    </source>
</evidence>
<feature type="compositionally biased region" description="Polar residues" evidence="5">
    <location>
        <begin position="328"/>
        <end position="338"/>
    </location>
</feature>
<dbReference type="Ensembl" id="ENSCVAT00000022615.1">
    <property type="protein sequence ID" value="ENSCVAP00000014708.1"/>
    <property type="gene ID" value="ENSCVAG00000017417.1"/>
</dbReference>
<dbReference type="InterPro" id="IPR004000">
    <property type="entry name" value="Actin"/>
</dbReference>
<dbReference type="Pfam" id="PF00022">
    <property type="entry name" value="Actin"/>
    <property type="match status" value="1"/>
</dbReference>
<dbReference type="OMA" id="PNITEHI"/>
<evidence type="ECO:0000256" key="6">
    <source>
        <dbReference type="SAM" id="SignalP"/>
    </source>
</evidence>
<dbReference type="InterPro" id="IPR043129">
    <property type="entry name" value="ATPase_NBD"/>
</dbReference>
<feature type="region of interest" description="Disordered" evidence="5">
    <location>
        <begin position="328"/>
        <end position="347"/>
    </location>
</feature>
<comment type="subcellular location">
    <subcellularLocation>
        <location evidence="1">Cytoplasm</location>
        <location evidence="1">Cytoskeleton</location>
    </subcellularLocation>
</comment>
<keyword evidence="6" id="KW-0732">Signal</keyword>
<accession>A0A3Q2D7N0</accession>
<evidence type="ECO:0000256" key="2">
    <source>
        <dbReference type="ARBA" id="ARBA00006752"/>
    </source>
</evidence>
<evidence type="ECO:0000313" key="8">
    <source>
        <dbReference type="Proteomes" id="UP000265020"/>
    </source>
</evidence>
<evidence type="ECO:0000256" key="4">
    <source>
        <dbReference type="RuleBase" id="RU000487"/>
    </source>
</evidence>
<feature type="compositionally biased region" description="Acidic residues" evidence="5">
    <location>
        <begin position="53"/>
        <end position="71"/>
    </location>
</feature>
<dbReference type="SUPFAM" id="SSF53067">
    <property type="entry name" value="Actin-like ATPase domain"/>
    <property type="match status" value="2"/>
</dbReference>
<organism evidence="7 8">
    <name type="scientific">Cyprinodon variegatus</name>
    <name type="common">Sheepshead minnow</name>
    <dbReference type="NCBI Taxonomy" id="28743"/>
    <lineage>
        <taxon>Eukaryota</taxon>
        <taxon>Metazoa</taxon>
        <taxon>Chordata</taxon>
        <taxon>Craniata</taxon>
        <taxon>Vertebrata</taxon>
        <taxon>Euteleostomi</taxon>
        <taxon>Actinopterygii</taxon>
        <taxon>Neopterygii</taxon>
        <taxon>Teleostei</taxon>
        <taxon>Neoteleostei</taxon>
        <taxon>Acanthomorphata</taxon>
        <taxon>Ovalentaria</taxon>
        <taxon>Atherinomorphae</taxon>
        <taxon>Cyprinodontiformes</taxon>
        <taxon>Cyprinodontidae</taxon>
        <taxon>Cyprinodon</taxon>
    </lineage>
</organism>
<dbReference type="InterPro" id="IPR020902">
    <property type="entry name" value="Actin/actin-like_CS"/>
</dbReference>
<dbReference type="FunFam" id="3.30.420.40:FF:000058">
    <property type="entry name" value="Putative actin-related protein 5"/>
    <property type="match status" value="1"/>
</dbReference>